<dbReference type="PANTHER" id="PTHR36451">
    <property type="entry name" value="PAPS-DEPENDENT SULFOTRANSFERASE STF3"/>
    <property type="match status" value="1"/>
</dbReference>
<evidence type="ECO:0000313" key="1">
    <source>
        <dbReference type="EMBL" id="TPE58748.1"/>
    </source>
</evidence>
<comment type="caution">
    <text evidence="1">The sequence shown here is derived from an EMBL/GenBank/DDBJ whole genome shotgun (WGS) entry which is preliminary data.</text>
</comment>
<proteinExistence type="predicted"/>
<accession>A0A501XDP3</accession>
<dbReference type="Pfam" id="PF13469">
    <property type="entry name" value="Sulfotransfer_3"/>
    <property type="match status" value="1"/>
</dbReference>
<dbReference type="InterPro" id="IPR052736">
    <property type="entry name" value="Stf3_sulfotransferase"/>
</dbReference>
<dbReference type="GO" id="GO:0016740">
    <property type="term" value="F:transferase activity"/>
    <property type="evidence" value="ECO:0007669"/>
    <property type="project" value="UniProtKB-KW"/>
</dbReference>
<keyword evidence="2" id="KW-1185">Reference proteome</keyword>
<organism evidence="1 2">
    <name type="scientific">Sandaracinobacter neustonicus</name>
    <dbReference type="NCBI Taxonomy" id="1715348"/>
    <lineage>
        <taxon>Bacteria</taxon>
        <taxon>Pseudomonadati</taxon>
        <taxon>Pseudomonadota</taxon>
        <taxon>Alphaproteobacteria</taxon>
        <taxon>Sphingomonadales</taxon>
        <taxon>Sphingosinicellaceae</taxon>
        <taxon>Sandaracinobacter</taxon>
    </lineage>
</organism>
<gene>
    <name evidence="1" type="ORF">FJQ54_17025</name>
</gene>
<dbReference type="PANTHER" id="PTHR36451:SF1">
    <property type="entry name" value="OMEGA-HYDROXY-BETA-DIHYDROMENAQUINONE-9 SULFOTRANSFERASE STF3"/>
    <property type="match status" value="1"/>
</dbReference>
<sequence>MVADGVDHVAHRHFPDRLIHGAGGALQGSQLADGQLAAGARGKAARIFAGEAHAAQRVIDFGVLDRRYAAGQHHRQSHGTNDYPHRFTLPPSKTDGPLIKLFRTMEMPSLPPANHFRPLHLRLMMGALRSAWSAGVLQPVDLSPERLRAMAEKDTGLTADLSDRALFEDKLAVLLPSLHEEARLTDFGRLVSHGSLLKLMKDRLRFEAIMAEHPEIDRIELAPPVIIVGSMRSGTTRMQRLLAADPGFEALRLYESQSPVPSPDVMRAKAAGRRDPRIAQAGRILKLLVSINPAILQVHPTGPMEVDEELGLLDQSLSSAMIEVQKRIPSFARHAEMTDDTPAYRRLHRLLKLRTWFEGSDPTHPYVLKTPQHMQDIAALNAVFPQSPLIFLHRDPVQLVASGASLAWNQMVIQSDDVDPHWIGREWLHKTRHRLETVSAVRQQIPARRQFDLSFTEVGADWRGAITRTYDFLGRELTPAVLNAMQAYMDRAAREHRHAQHRYRLEQFGLEAGDVRDELSRWTVDAEPLAA</sequence>
<reference evidence="1 2" key="1">
    <citation type="submission" date="2019-06" db="EMBL/GenBank/DDBJ databases">
        <authorList>
            <person name="Lee I."/>
            <person name="Jang G.I."/>
            <person name="Hwang C.Y."/>
        </authorList>
    </citation>
    <scope>NUCLEOTIDE SEQUENCE [LARGE SCALE GENOMIC DNA]</scope>
    <source>
        <strain evidence="1 2">PAMC 28131</strain>
    </source>
</reference>
<dbReference type="AlphaFoldDB" id="A0A501XDP3"/>
<dbReference type="Gene3D" id="3.40.50.300">
    <property type="entry name" value="P-loop containing nucleotide triphosphate hydrolases"/>
    <property type="match status" value="1"/>
</dbReference>
<dbReference type="InterPro" id="IPR027417">
    <property type="entry name" value="P-loop_NTPase"/>
</dbReference>
<protein>
    <submittedName>
        <fullName evidence="1">Sulfotransferase</fullName>
    </submittedName>
</protein>
<dbReference type="SUPFAM" id="SSF52540">
    <property type="entry name" value="P-loop containing nucleoside triphosphate hydrolases"/>
    <property type="match status" value="1"/>
</dbReference>
<dbReference type="EMBL" id="VFSU01000034">
    <property type="protein sequence ID" value="TPE58748.1"/>
    <property type="molecule type" value="Genomic_DNA"/>
</dbReference>
<evidence type="ECO:0000313" key="2">
    <source>
        <dbReference type="Proteomes" id="UP000319897"/>
    </source>
</evidence>
<name>A0A501XDP3_9SPHN</name>
<dbReference type="Proteomes" id="UP000319897">
    <property type="component" value="Unassembled WGS sequence"/>
</dbReference>
<keyword evidence="1" id="KW-0808">Transferase</keyword>
<dbReference type="OrthoDB" id="9777890at2"/>